<dbReference type="InterPro" id="IPR015892">
    <property type="entry name" value="Carbonic_anhydrase_CS"/>
</dbReference>
<dbReference type="Gramene" id="VVA23098">
    <property type="protein sequence ID" value="VVA23098"/>
    <property type="gene ID" value="Prudul26B003390"/>
</dbReference>
<dbReference type="SUPFAM" id="SSF53056">
    <property type="entry name" value="beta-carbonic anhydrase, cab"/>
    <property type="match status" value="1"/>
</dbReference>
<dbReference type="InterPro" id="IPR001765">
    <property type="entry name" value="Carbonic_anhydrase"/>
</dbReference>
<accession>A0A5E4FBJ5</accession>
<dbReference type="PANTHER" id="PTHR11002:SF45">
    <property type="entry name" value="CARBONIC ANHYDRASE"/>
    <property type="match status" value="1"/>
</dbReference>
<evidence type="ECO:0000256" key="3">
    <source>
        <dbReference type="ARBA" id="ARBA00022833"/>
    </source>
</evidence>
<organism evidence="8 9">
    <name type="scientific">Prunus dulcis</name>
    <name type="common">Almond</name>
    <name type="synonym">Amygdalus dulcis</name>
    <dbReference type="NCBI Taxonomy" id="3755"/>
    <lineage>
        <taxon>Eukaryota</taxon>
        <taxon>Viridiplantae</taxon>
        <taxon>Streptophyta</taxon>
        <taxon>Embryophyta</taxon>
        <taxon>Tracheophyta</taxon>
        <taxon>Spermatophyta</taxon>
        <taxon>Magnoliopsida</taxon>
        <taxon>eudicotyledons</taxon>
        <taxon>Gunneridae</taxon>
        <taxon>Pentapetalae</taxon>
        <taxon>rosids</taxon>
        <taxon>fabids</taxon>
        <taxon>Rosales</taxon>
        <taxon>Rosaceae</taxon>
        <taxon>Amygdaloideae</taxon>
        <taxon>Amygdaleae</taxon>
        <taxon>Prunus</taxon>
    </lineage>
</organism>
<evidence type="ECO:0000256" key="7">
    <source>
        <dbReference type="RuleBase" id="RU003956"/>
    </source>
</evidence>
<name>A0A5E4FBJ5_PRUDU</name>
<sequence length="236" mass="26321">MTTSQLSDAAIQNLLKLFLSEKEEYLDDVAAAKIDNITVEMQWTGQTGPAWLPRPLGSSDDPVERITDGFKYFKTNYFEKHPHLVKELAQEQSPKLKHSGVGATIEYAIEELGVENILVMGHSRCGGIKRLMSHPENGSTPFEFIDEWMKIGLPAKAKVIAEAEGGSADFEEQCESCAREAVNLSLRNLQTYPYVQKAVSDKTLALRGGYYDFVNGIFELWELQSTISDPIIIQSS</sequence>
<dbReference type="EC" id="4.2.1.1" evidence="2 7"/>
<dbReference type="OMA" id="QCESCAR"/>
<evidence type="ECO:0000313" key="8">
    <source>
        <dbReference type="EMBL" id="VVA23098.1"/>
    </source>
</evidence>
<protein>
    <recommendedName>
        <fullName evidence="2 7">Carbonic anhydrase</fullName>
        <ecNumber evidence="2 7">4.2.1.1</ecNumber>
    </recommendedName>
    <alternativeName>
        <fullName evidence="7">Carbonate dehydratase</fullName>
    </alternativeName>
</protein>
<evidence type="ECO:0000256" key="2">
    <source>
        <dbReference type="ARBA" id="ARBA00012925"/>
    </source>
</evidence>
<proteinExistence type="inferred from homology"/>
<dbReference type="PROSITE" id="PS00705">
    <property type="entry name" value="PROK_CO2_ANHYDRASE_2"/>
    <property type="match status" value="1"/>
</dbReference>
<dbReference type="GO" id="GO:0015976">
    <property type="term" value="P:carbon utilization"/>
    <property type="evidence" value="ECO:0007669"/>
    <property type="project" value="InterPro"/>
</dbReference>
<dbReference type="Pfam" id="PF00484">
    <property type="entry name" value="Pro_CA"/>
    <property type="match status" value="1"/>
</dbReference>
<evidence type="ECO:0000256" key="1">
    <source>
        <dbReference type="ARBA" id="ARBA00006217"/>
    </source>
</evidence>
<evidence type="ECO:0000256" key="4">
    <source>
        <dbReference type="ARBA" id="ARBA00023239"/>
    </source>
</evidence>
<dbReference type="InParanoid" id="A0A5E4FBJ5"/>
<comment type="function">
    <text evidence="7">Reversible hydration of carbon dioxide.</text>
</comment>
<dbReference type="GO" id="GO:0008270">
    <property type="term" value="F:zinc ion binding"/>
    <property type="evidence" value="ECO:0007669"/>
    <property type="project" value="UniProtKB-UniRule"/>
</dbReference>
<dbReference type="GO" id="GO:0004089">
    <property type="term" value="F:carbonate dehydratase activity"/>
    <property type="evidence" value="ECO:0007669"/>
    <property type="project" value="UniProtKB-UniRule"/>
</dbReference>
<evidence type="ECO:0000256" key="6">
    <source>
        <dbReference type="PIRSR" id="PIRSR601765-1"/>
    </source>
</evidence>
<reference evidence="9" key="1">
    <citation type="journal article" date="2020" name="Plant J.">
        <title>Transposons played a major role in the diversification between the closely related almond and peach genomes: results from the almond genome sequence.</title>
        <authorList>
            <person name="Alioto T."/>
            <person name="Alexiou K.G."/>
            <person name="Bardil A."/>
            <person name="Barteri F."/>
            <person name="Castanera R."/>
            <person name="Cruz F."/>
            <person name="Dhingra A."/>
            <person name="Duval H."/>
            <person name="Fernandez I Marti A."/>
            <person name="Frias L."/>
            <person name="Galan B."/>
            <person name="Garcia J.L."/>
            <person name="Howad W."/>
            <person name="Gomez-Garrido J."/>
            <person name="Gut M."/>
            <person name="Julca I."/>
            <person name="Morata J."/>
            <person name="Puigdomenech P."/>
            <person name="Ribeca P."/>
            <person name="Rubio Cabetas M.J."/>
            <person name="Vlasova A."/>
            <person name="Wirthensohn M."/>
            <person name="Garcia-Mas J."/>
            <person name="Gabaldon T."/>
            <person name="Casacuberta J.M."/>
            <person name="Arus P."/>
        </authorList>
    </citation>
    <scope>NUCLEOTIDE SEQUENCE [LARGE SCALE GENOMIC DNA]</scope>
    <source>
        <strain evidence="9">cv. Texas</strain>
    </source>
</reference>
<keyword evidence="3 6" id="KW-0862">Zinc</keyword>
<keyword evidence="6" id="KW-0479">Metal-binding</keyword>
<comment type="cofactor">
    <cofactor evidence="6">
        <name>Zn(2+)</name>
        <dbReference type="ChEBI" id="CHEBI:29105"/>
    </cofactor>
    <text evidence="6">Binds 1 zinc ion per subunit.</text>
</comment>
<comment type="catalytic activity">
    <reaction evidence="5 7">
        <text>hydrogencarbonate + H(+) = CO2 + H2O</text>
        <dbReference type="Rhea" id="RHEA:10748"/>
        <dbReference type="ChEBI" id="CHEBI:15377"/>
        <dbReference type="ChEBI" id="CHEBI:15378"/>
        <dbReference type="ChEBI" id="CHEBI:16526"/>
        <dbReference type="ChEBI" id="CHEBI:17544"/>
        <dbReference type="EC" id="4.2.1.1"/>
    </reaction>
</comment>
<gene>
    <name evidence="8" type="ORF">ALMOND_2B003390</name>
</gene>
<dbReference type="EMBL" id="CABIKO010000067">
    <property type="protein sequence ID" value="VVA23098.1"/>
    <property type="molecule type" value="Genomic_DNA"/>
</dbReference>
<keyword evidence="4 7" id="KW-0456">Lyase</keyword>
<feature type="binding site" evidence="6">
    <location>
        <position position="125"/>
    </location>
    <ligand>
        <name>Zn(2+)</name>
        <dbReference type="ChEBI" id="CHEBI:29105"/>
    </ligand>
</feature>
<evidence type="ECO:0000256" key="5">
    <source>
        <dbReference type="ARBA" id="ARBA00048348"/>
    </source>
</evidence>
<comment type="similarity">
    <text evidence="1 7">Belongs to the beta-class carbonic anhydrase family.</text>
</comment>
<dbReference type="PANTHER" id="PTHR11002">
    <property type="entry name" value="CARBONIC ANHYDRASE"/>
    <property type="match status" value="1"/>
</dbReference>
<evidence type="ECO:0000313" key="9">
    <source>
        <dbReference type="Proteomes" id="UP000327085"/>
    </source>
</evidence>
<dbReference type="InterPro" id="IPR036874">
    <property type="entry name" value="Carbonic_anhydrase_sf"/>
</dbReference>
<dbReference type="SMART" id="SM00947">
    <property type="entry name" value="Pro_CA"/>
    <property type="match status" value="1"/>
</dbReference>
<feature type="binding site" evidence="6">
    <location>
        <position position="122"/>
    </location>
    <ligand>
        <name>Zn(2+)</name>
        <dbReference type="ChEBI" id="CHEBI:29105"/>
    </ligand>
</feature>
<dbReference type="Gene3D" id="3.40.1050.10">
    <property type="entry name" value="Carbonic anhydrase"/>
    <property type="match status" value="1"/>
</dbReference>
<dbReference type="Proteomes" id="UP000327085">
    <property type="component" value="Chromosome 6"/>
</dbReference>
<dbReference type="AlphaFoldDB" id="A0A5E4FBJ5"/>